<comment type="caution">
    <text evidence="2">The sequence shown here is derived from an EMBL/GenBank/DDBJ whole genome shotgun (WGS) entry which is preliminary data.</text>
</comment>
<evidence type="ECO:0000256" key="1">
    <source>
        <dbReference type="SAM" id="MobiDB-lite"/>
    </source>
</evidence>
<organism evidence="2 3">
    <name type="scientific">Portunus trituberculatus</name>
    <name type="common">Swimming crab</name>
    <name type="synonym">Neptunus trituberculatus</name>
    <dbReference type="NCBI Taxonomy" id="210409"/>
    <lineage>
        <taxon>Eukaryota</taxon>
        <taxon>Metazoa</taxon>
        <taxon>Ecdysozoa</taxon>
        <taxon>Arthropoda</taxon>
        <taxon>Crustacea</taxon>
        <taxon>Multicrustacea</taxon>
        <taxon>Malacostraca</taxon>
        <taxon>Eumalacostraca</taxon>
        <taxon>Eucarida</taxon>
        <taxon>Decapoda</taxon>
        <taxon>Pleocyemata</taxon>
        <taxon>Brachyura</taxon>
        <taxon>Eubrachyura</taxon>
        <taxon>Portunoidea</taxon>
        <taxon>Portunidae</taxon>
        <taxon>Portuninae</taxon>
        <taxon>Portunus</taxon>
    </lineage>
</organism>
<sequence>MCVFQASATAGHVTSIIDNTETVKVIDWRHRDGDTTPRQRPDKDGETRRGNLLECIEMGYNALERDDYGMRCLSYAVLE</sequence>
<gene>
    <name evidence="2" type="ORF">E2C01_014424</name>
</gene>
<reference evidence="2 3" key="1">
    <citation type="submission" date="2019-05" db="EMBL/GenBank/DDBJ databases">
        <title>Another draft genome of Portunus trituberculatus and its Hox gene families provides insights of decapod evolution.</title>
        <authorList>
            <person name="Jeong J.-H."/>
            <person name="Song I."/>
            <person name="Kim S."/>
            <person name="Choi T."/>
            <person name="Kim D."/>
            <person name="Ryu S."/>
            <person name="Kim W."/>
        </authorList>
    </citation>
    <scope>NUCLEOTIDE SEQUENCE [LARGE SCALE GENOMIC DNA]</scope>
    <source>
        <tissue evidence="2">Muscle</tissue>
    </source>
</reference>
<accession>A0A5B7DJ63</accession>
<dbReference type="EMBL" id="VSRR010000975">
    <property type="protein sequence ID" value="MPC21438.1"/>
    <property type="molecule type" value="Genomic_DNA"/>
</dbReference>
<evidence type="ECO:0000313" key="3">
    <source>
        <dbReference type="Proteomes" id="UP000324222"/>
    </source>
</evidence>
<protein>
    <submittedName>
        <fullName evidence="2">Uncharacterized protein</fullName>
    </submittedName>
</protein>
<dbReference type="Proteomes" id="UP000324222">
    <property type="component" value="Unassembled WGS sequence"/>
</dbReference>
<name>A0A5B7DJ63_PORTR</name>
<dbReference type="AlphaFoldDB" id="A0A5B7DJ63"/>
<feature type="region of interest" description="Disordered" evidence="1">
    <location>
        <begin position="29"/>
        <end position="48"/>
    </location>
</feature>
<keyword evidence="3" id="KW-1185">Reference proteome</keyword>
<proteinExistence type="predicted"/>
<evidence type="ECO:0000313" key="2">
    <source>
        <dbReference type="EMBL" id="MPC21438.1"/>
    </source>
</evidence>